<name>A0ABQ9V6S7_SAGOE</name>
<protein>
    <submittedName>
        <fullName evidence="2">Uncharacterized protein</fullName>
    </submittedName>
</protein>
<feature type="region of interest" description="Disordered" evidence="1">
    <location>
        <begin position="1"/>
        <end position="57"/>
    </location>
</feature>
<sequence>MFPWDQVQDRTGVSLSCHVPSGPDPDKDSVSLGCHVFSGPGSGHDKGKDPDQDRGESYLPCPHGARPKKVQGLALAAVSPRGQAQVRTVALNISEHYLVEVELKLSHAHHVQPLSPTVLLLLSLLPPQLCPTT</sequence>
<evidence type="ECO:0000313" key="3">
    <source>
        <dbReference type="Proteomes" id="UP001266305"/>
    </source>
</evidence>
<feature type="compositionally biased region" description="Basic and acidic residues" evidence="1">
    <location>
        <begin position="43"/>
        <end position="56"/>
    </location>
</feature>
<proteinExistence type="predicted"/>
<evidence type="ECO:0000256" key="1">
    <source>
        <dbReference type="SAM" id="MobiDB-lite"/>
    </source>
</evidence>
<reference evidence="2 3" key="1">
    <citation type="submission" date="2023-05" db="EMBL/GenBank/DDBJ databases">
        <title>B98-5 Cell Line De Novo Hybrid Assembly: An Optical Mapping Approach.</title>
        <authorList>
            <person name="Kananen K."/>
            <person name="Auerbach J.A."/>
            <person name="Kautto E."/>
            <person name="Blachly J.S."/>
        </authorList>
    </citation>
    <scope>NUCLEOTIDE SEQUENCE [LARGE SCALE GENOMIC DNA]</scope>
    <source>
        <strain evidence="2">B95-8</strain>
        <tissue evidence="2">Cell line</tissue>
    </source>
</reference>
<organism evidence="2 3">
    <name type="scientific">Saguinus oedipus</name>
    <name type="common">Cotton-top tamarin</name>
    <name type="synonym">Oedipomidas oedipus</name>
    <dbReference type="NCBI Taxonomy" id="9490"/>
    <lineage>
        <taxon>Eukaryota</taxon>
        <taxon>Metazoa</taxon>
        <taxon>Chordata</taxon>
        <taxon>Craniata</taxon>
        <taxon>Vertebrata</taxon>
        <taxon>Euteleostomi</taxon>
        <taxon>Mammalia</taxon>
        <taxon>Eutheria</taxon>
        <taxon>Euarchontoglires</taxon>
        <taxon>Primates</taxon>
        <taxon>Haplorrhini</taxon>
        <taxon>Platyrrhini</taxon>
        <taxon>Cebidae</taxon>
        <taxon>Callitrichinae</taxon>
        <taxon>Saguinus</taxon>
    </lineage>
</organism>
<dbReference type="Proteomes" id="UP001266305">
    <property type="component" value="Unassembled WGS sequence"/>
</dbReference>
<keyword evidence="3" id="KW-1185">Reference proteome</keyword>
<gene>
    <name evidence="2" type="ORF">P7K49_014591</name>
</gene>
<accession>A0ABQ9V6S7</accession>
<comment type="caution">
    <text evidence="2">The sequence shown here is derived from an EMBL/GenBank/DDBJ whole genome shotgun (WGS) entry which is preliminary data.</text>
</comment>
<evidence type="ECO:0000313" key="2">
    <source>
        <dbReference type="EMBL" id="KAK2105077.1"/>
    </source>
</evidence>
<dbReference type="EMBL" id="JASSZA010000007">
    <property type="protein sequence ID" value="KAK2105077.1"/>
    <property type="molecule type" value="Genomic_DNA"/>
</dbReference>